<evidence type="ECO:0000313" key="2">
    <source>
        <dbReference type="EMBL" id="MBM6576633.1"/>
    </source>
</evidence>
<dbReference type="Pfam" id="PF14384">
    <property type="entry name" value="BrnA_antitoxin"/>
    <property type="match status" value="1"/>
</dbReference>
<dbReference type="Proteomes" id="UP000763641">
    <property type="component" value="Unassembled WGS sequence"/>
</dbReference>
<name>A0ABS2D7Y6_9SPHN</name>
<protein>
    <submittedName>
        <fullName evidence="2">BrnA antitoxin family protein</fullName>
    </submittedName>
</protein>
<dbReference type="EMBL" id="JAFEMC010000002">
    <property type="protein sequence ID" value="MBM6576633.1"/>
    <property type="molecule type" value="Genomic_DNA"/>
</dbReference>
<reference evidence="2 3" key="1">
    <citation type="submission" date="2020-12" db="EMBL/GenBank/DDBJ databases">
        <title>Sphingomonas sp.</title>
        <authorList>
            <person name="Kim M.K."/>
        </authorList>
    </citation>
    <scope>NUCLEOTIDE SEQUENCE [LARGE SCALE GENOMIC DNA]</scope>
    <source>
        <strain evidence="2 3">BT552</strain>
    </source>
</reference>
<comment type="caution">
    <text evidence="2">The sequence shown here is derived from an EMBL/GenBank/DDBJ whole genome shotgun (WGS) entry which is preliminary data.</text>
</comment>
<gene>
    <name evidence="2" type="ORF">ILT43_09625</name>
</gene>
<accession>A0ABS2D7Y6</accession>
<feature type="region of interest" description="Disordered" evidence="1">
    <location>
        <begin position="1"/>
        <end position="21"/>
    </location>
</feature>
<dbReference type="InterPro" id="IPR025528">
    <property type="entry name" value="BrnA_antitoxin"/>
</dbReference>
<evidence type="ECO:0000256" key="1">
    <source>
        <dbReference type="SAM" id="MobiDB-lite"/>
    </source>
</evidence>
<organism evidence="2 3">
    <name type="scientific">Sphingomonas longa</name>
    <dbReference type="NCBI Taxonomy" id="2778730"/>
    <lineage>
        <taxon>Bacteria</taxon>
        <taxon>Pseudomonadati</taxon>
        <taxon>Pseudomonadota</taxon>
        <taxon>Alphaproteobacteria</taxon>
        <taxon>Sphingomonadales</taxon>
        <taxon>Sphingomonadaceae</taxon>
        <taxon>Sphingomonas</taxon>
    </lineage>
</organism>
<evidence type="ECO:0000313" key="3">
    <source>
        <dbReference type="Proteomes" id="UP000763641"/>
    </source>
</evidence>
<sequence>MMAKSDTIALSADPGDPEDFDVSEAGVTEALAARAARRGKPGRPIGSNRQQVALRIEKDVLARWRASGPGWQSRMTSTLRQVSGTGCIVADAARGQGAGARLDQITS</sequence>
<keyword evidence="3" id="KW-1185">Reference proteome</keyword>
<proteinExistence type="predicted"/>
<dbReference type="RefSeq" id="WP_204198737.1">
    <property type="nucleotide sequence ID" value="NZ_JAFEMC010000002.1"/>
</dbReference>